<comment type="caution">
    <text evidence="1">The sequence shown here is derived from an EMBL/GenBank/DDBJ whole genome shotgun (WGS) entry which is preliminary data.</text>
</comment>
<reference evidence="1" key="1">
    <citation type="submission" date="2022-07" db="EMBL/GenBank/DDBJ databases">
        <authorList>
            <person name="Otstavnykh N."/>
            <person name="Isaeva M."/>
            <person name="Bystritskaya E."/>
        </authorList>
    </citation>
    <scope>NUCLEOTIDE SEQUENCE</scope>
    <source>
        <strain evidence="1">KCTC 52189</strain>
    </source>
</reference>
<reference evidence="1" key="2">
    <citation type="submission" date="2023-02" db="EMBL/GenBank/DDBJ databases">
        <title>'Rhodoalgimonas zhirmunskyi' gen. nov., isolated from a red alga.</title>
        <authorList>
            <person name="Nedashkovskaya O.I."/>
            <person name="Otstavnykh N.Y."/>
            <person name="Bystritskaya E.P."/>
            <person name="Balabanova L.A."/>
            <person name="Isaeva M.P."/>
        </authorList>
    </citation>
    <scope>NUCLEOTIDE SEQUENCE</scope>
    <source>
        <strain evidence="1">KCTC 52189</strain>
    </source>
</reference>
<accession>A0AAE4B4Y3</accession>
<gene>
    <name evidence="1" type="ORF">NO357_07935</name>
</gene>
<protein>
    <submittedName>
        <fullName evidence="1">Uncharacterized protein</fullName>
    </submittedName>
</protein>
<dbReference type="AlphaFoldDB" id="A0AAE4B4Y3"/>
<evidence type="ECO:0000313" key="1">
    <source>
        <dbReference type="EMBL" id="MDQ2089824.1"/>
    </source>
</evidence>
<keyword evidence="2" id="KW-1185">Reference proteome</keyword>
<name>A0AAE4B4Y3_9RHOB</name>
<dbReference type="RefSeq" id="WP_306735094.1">
    <property type="nucleotide sequence ID" value="NZ_JANHAX010000002.1"/>
</dbReference>
<organism evidence="1 2">
    <name type="scientific">Marimonas arenosa</name>
    <dbReference type="NCBI Taxonomy" id="1795305"/>
    <lineage>
        <taxon>Bacteria</taxon>
        <taxon>Pseudomonadati</taxon>
        <taxon>Pseudomonadota</taxon>
        <taxon>Alphaproteobacteria</taxon>
        <taxon>Rhodobacterales</taxon>
        <taxon>Paracoccaceae</taxon>
        <taxon>Marimonas</taxon>
    </lineage>
</organism>
<sequence length="153" mass="16666">MSTEPLPALPDTPFWCAYQGRFAGFPTWPMFDRFWPVLAVSGGEWFILDLDSGTLPEAPASAEGFAALLAEAQAMYEPARSRSFAGVVFADDAANPSFVKLFDPWKMGASCGSSGERILPRWVLSRMRPDALPVTDAEPRTAAGFFARIAGRD</sequence>
<proteinExistence type="predicted"/>
<dbReference type="Proteomes" id="UP001226762">
    <property type="component" value="Unassembled WGS sequence"/>
</dbReference>
<evidence type="ECO:0000313" key="2">
    <source>
        <dbReference type="Proteomes" id="UP001226762"/>
    </source>
</evidence>
<dbReference type="EMBL" id="JANHAX010000002">
    <property type="protein sequence ID" value="MDQ2089824.1"/>
    <property type="molecule type" value="Genomic_DNA"/>
</dbReference>